<dbReference type="InterPro" id="IPR029063">
    <property type="entry name" value="SAM-dependent_MTases_sf"/>
</dbReference>
<dbReference type="InterPro" id="IPR016584">
    <property type="entry name" value="MeTrfase_VrtF"/>
</dbReference>
<dbReference type="Proteomes" id="UP000286746">
    <property type="component" value="Unassembled WGS sequence"/>
</dbReference>
<feature type="region of interest" description="Disordered" evidence="1">
    <location>
        <begin position="226"/>
        <end position="256"/>
    </location>
</feature>
<evidence type="ECO:0000313" key="3">
    <source>
        <dbReference type="EMBL" id="GCD40791.1"/>
    </source>
</evidence>
<proteinExistence type="predicted"/>
<dbReference type="PIRSF" id="PIRSF011491">
    <property type="entry name" value="Mtase_YbcY_prd"/>
    <property type="match status" value="1"/>
</dbReference>
<keyword evidence="4" id="KW-1185">Reference proteome</keyword>
<dbReference type="Gene3D" id="3.40.50.150">
    <property type="entry name" value="Vaccinia Virus protein VP39"/>
    <property type="match status" value="1"/>
</dbReference>
<reference evidence="3 4" key="1">
    <citation type="submission" date="2018-11" db="EMBL/GenBank/DDBJ databases">
        <title>Whole genome sequence of Streptomyces paromomycinus NBRC 15454(T).</title>
        <authorList>
            <person name="Komaki H."/>
            <person name="Tamura T."/>
        </authorList>
    </citation>
    <scope>NUCLEOTIDE SEQUENCE [LARGE SCALE GENOMIC DNA]</scope>
    <source>
        <strain evidence="3 4">NBRC 15454</strain>
    </source>
</reference>
<dbReference type="RefSeq" id="WP_125051311.1">
    <property type="nucleotide sequence ID" value="NZ_BHZD01000001.1"/>
</dbReference>
<comment type="caution">
    <text evidence="3">The sequence shown here is derived from an EMBL/GenBank/DDBJ whole genome shotgun (WGS) entry which is preliminary data.</text>
</comment>
<dbReference type="Pfam" id="PF08242">
    <property type="entry name" value="Methyltransf_12"/>
    <property type="match status" value="1"/>
</dbReference>
<name>A0A401VUS6_STREY</name>
<feature type="domain" description="Methyltransferase type 12" evidence="2">
    <location>
        <begin position="55"/>
        <end position="153"/>
    </location>
</feature>
<protein>
    <recommendedName>
        <fullName evidence="2">Methyltransferase type 12 domain-containing protein</fullName>
    </recommendedName>
</protein>
<sequence>MELTKEVHEGQSAYTRWGLTYYRFFVLGFSNRLGWRCSTPRLLRSYNMHVSANHLDVGVGTGYYVANCRYPSDSPRLALMDVNENSLAYSADAARAHRPVTYRRNVLEPITGVTDKFDSIGMTYLLHCLPGTIAEKSVVFDHLAPLLKQDGVLFGATVVADGRHNAIARWLQRSYNERGHFHNASDTLRGLEDALRGRFQEVGIERVGSVAVFQARKPTVTTAATGATALARTPHKEHPTDTAQSVPAAQPTNGDK</sequence>
<evidence type="ECO:0000313" key="4">
    <source>
        <dbReference type="Proteomes" id="UP000286746"/>
    </source>
</evidence>
<gene>
    <name evidence="3" type="ORF">GKJPGBOP_00444</name>
</gene>
<dbReference type="SUPFAM" id="SSF53335">
    <property type="entry name" value="S-adenosyl-L-methionine-dependent methyltransferases"/>
    <property type="match status" value="1"/>
</dbReference>
<feature type="compositionally biased region" description="Polar residues" evidence="1">
    <location>
        <begin position="241"/>
        <end position="256"/>
    </location>
</feature>
<evidence type="ECO:0000259" key="2">
    <source>
        <dbReference type="Pfam" id="PF08242"/>
    </source>
</evidence>
<dbReference type="InterPro" id="IPR013217">
    <property type="entry name" value="Methyltransf_12"/>
</dbReference>
<dbReference type="EMBL" id="BHZD01000001">
    <property type="protein sequence ID" value="GCD40791.1"/>
    <property type="molecule type" value="Genomic_DNA"/>
</dbReference>
<dbReference type="AlphaFoldDB" id="A0A401VUS6"/>
<evidence type="ECO:0000256" key="1">
    <source>
        <dbReference type="SAM" id="MobiDB-lite"/>
    </source>
</evidence>
<organism evidence="3 4">
    <name type="scientific">Streptomyces paromomycinus</name>
    <name type="common">Streptomyces rimosus subsp. paromomycinus</name>
    <dbReference type="NCBI Taxonomy" id="92743"/>
    <lineage>
        <taxon>Bacteria</taxon>
        <taxon>Bacillati</taxon>
        <taxon>Actinomycetota</taxon>
        <taxon>Actinomycetes</taxon>
        <taxon>Kitasatosporales</taxon>
        <taxon>Streptomycetaceae</taxon>
        <taxon>Streptomyces</taxon>
    </lineage>
</organism>
<dbReference type="GO" id="GO:0008168">
    <property type="term" value="F:methyltransferase activity"/>
    <property type="evidence" value="ECO:0007669"/>
    <property type="project" value="InterPro"/>
</dbReference>
<accession>A0A401VUS6</accession>